<gene>
    <name evidence="3" type="ORF">ACFOZ8_16515</name>
</gene>
<dbReference type="InterPro" id="IPR052558">
    <property type="entry name" value="Siderophore_Hydrolase_D"/>
</dbReference>
<name>A0ABV8K5C8_9BACL</name>
<dbReference type="Pfam" id="PF00756">
    <property type="entry name" value="Esterase"/>
    <property type="match status" value="1"/>
</dbReference>
<protein>
    <submittedName>
        <fullName evidence="3">Alpha/beta hydrolase</fullName>
    </submittedName>
</protein>
<keyword evidence="4" id="KW-1185">Reference proteome</keyword>
<dbReference type="GO" id="GO:0016787">
    <property type="term" value="F:hydrolase activity"/>
    <property type="evidence" value="ECO:0007669"/>
    <property type="project" value="UniProtKB-KW"/>
</dbReference>
<sequence length="285" mass="30699">MSEATRAAAAADPASPVTAAAALPGTTAFEITSRANGRLYAIQVAIPRGAPPEQGFPVIYVLDGNAIFPFFAQSQRLLAARPDVTGVVPAVIIGIGYPGEEAYPPARHYDFTLTSNHAQLPANPSGKAWPEQGGAAPFQDFLEHELKPVIESRYPINRRRQSLFGHSLGGLFVLHALFTRPSAFQTYIAGSPSIHWNERLLLEEERLFAEQAALGSVAARLYIAAGELERSHHSGMNANAAAMTKRLARLTSNGLDVRFDEIEDEGHLSVLLPLTGRALRFAAIP</sequence>
<keyword evidence="2 3" id="KW-0378">Hydrolase</keyword>
<dbReference type="InterPro" id="IPR029058">
    <property type="entry name" value="AB_hydrolase_fold"/>
</dbReference>
<evidence type="ECO:0000313" key="4">
    <source>
        <dbReference type="Proteomes" id="UP001595715"/>
    </source>
</evidence>
<dbReference type="PANTHER" id="PTHR40841">
    <property type="entry name" value="SIDEROPHORE TRIACETYLFUSARININE C ESTERASE"/>
    <property type="match status" value="1"/>
</dbReference>
<comment type="similarity">
    <text evidence="1">Belongs to the esterase D family.</text>
</comment>
<dbReference type="EMBL" id="JBHSAM010000028">
    <property type="protein sequence ID" value="MFC4101245.1"/>
    <property type="molecule type" value="Genomic_DNA"/>
</dbReference>
<comment type="caution">
    <text evidence="3">The sequence shown here is derived from an EMBL/GenBank/DDBJ whole genome shotgun (WGS) entry which is preliminary data.</text>
</comment>
<dbReference type="SUPFAM" id="SSF53474">
    <property type="entry name" value="alpha/beta-Hydrolases"/>
    <property type="match status" value="1"/>
</dbReference>
<dbReference type="Proteomes" id="UP001595715">
    <property type="component" value="Unassembled WGS sequence"/>
</dbReference>
<accession>A0ABV8K5C8</accession>
<dbReference type="InterPro" id="IPR000801">
    <property type="entry name" value="Esterase-like"/>
</dbReference>
<dbReference type="PANTHER" id="PTHR40841:SF2">
    <property type="entry name" value="SIDEROPHORE-DEGRADING ESTERASE (EUROFUNG)"/>
    <property type="match status" value="1"/>
</dbReference>
<proteinExistence type="inferred from homology"/>
<evidence type="ECO:0000313" key="3">
    <source>
        <dbReference type="EMBL" id="MFC4101245.1"/>
    </source>
</evidence>
<dbReference type="Gene3D" id="3.40.50.1820">
    <property type="entry name" value="alpha/beta hydrolase"/>
    <property type="match status" value="1"/>
</dbReference>
<dbReference type="RefSeq" id="WP_377719865.1">
    <property type="nucleotide sequence ID" value="NZ_JBHSAM010000028.1"/>
</dbReference>
<reference evidence="4" key="1">
    <citation type="journal article" date="2019" name="Int. J. Syst. Evol. Microbiol.">
        <title>The Global Catalogue of Microorganisms (GCM) 10K type strain sequencing project: providing services to taxonomists for standard genome sequencing and annotation.</title>
        <authorList>
            <consortium name="The Broad Institute Genomics Platform"/>
            <consortium name="The Broad Institute Genome Sequencing Center for Infectious Disease"/>
            <person name="Wu L."/>
            <person name="Ma J."/>
        </authorList>
    </citation>
    <scope>NUCLEOTIDE SEQUENCE [LARGE SCALE GENOMIC DNA]</scope>
    <source>
        <strain evidence="4">IBRC-M 10987</strain>
    </source>
</reference>
<organism evidence="3 4">
    <name type="scientific">Paenibacillus xanthanilyticus</name>
    <dbReference type="NCBI Taxonomy" id="1783531"/>
    <lineage>
        <taxon>Bacteria</taxon>
        <taxon>Bacillati</taxon>
        <taxon>Bacillota</taxon>
        <taxon>Bacilli</taxon>
        <taxon>Bacillales</taxon>
        <taxon>Paenibacillaceae</taxon>
        <taxon>Paenibacillus</taxon>
    </lineage>
</organism>
<evidence type="ECO:0000256" key="1">
    <source>
        <dbReference type="ARBA" id="ARBA00005622"/>
    </source>
</evidence>
<evidence type="ECO:0000256" key="2">
    <source>
        <dbReference type="ARBA" id="ARBA00022801"/>
    </source>
</evidence>